<dbReference type="STRING" id="544712.C6HE57"/>
<dbReference type="Gene3D" id="3.30.9.10">
    <property type="entry name" value="D-Amino Acid Oxidase, subunit A, domain 2"/>
    <property type="match status" value="1"/>
</dbReference>
<dbReference type="GO" id="GO:0019905">
    <property type="term" value="F:syntaxin binding"/>
    <property type="evidence" value="ECO:0007669"/>
    <property type="project" value="TreeGrafter"/>
</dbReference>
<dbReference type="VEuPathDB" id="FungiDB:HCDG_04488"/>
<keyword evidence="3" id="KW-0813">Transport</keyword>
<feature type="domain" description="Vps52 C-terminal" evidence="8">
    <location>
        <begin position="307"/>
        <end position="656"/>
    </location>
</feature>
<sequence length="1070" mass="119040">MRRLLSPIPLGWASGFFLPFDRTARSWTSVLRALRLYAVDHSSAVCIMGNVPGQGLIQTRQPSCMRQELSRLLTSRECLVEDIDFGELSLEEFAQQKEEREEGKLKRRVDVQTIEQYERERDRFQDLHSAINGCDDVLKSVESYLSRFRTDLGVVSAEIESLQSRSAQLNSQLENRRNLERLLGPAVEDVSISPKVVHLISEGPINQEWVKALSEVETRSANIEANTSTTSNVRAVEDIKPLLSDLKAKAIERIRDYLVAQIKAIRSPNINAQIIQQQSLIKYKDLYGFLSRNHSALTEEITQAYINTMRWYYLSNFTRYHQALEKLKVHHAERNDLLGGDPSAQKASNIFPSGRNSTYDPFALGRRMDILKSSHTALPSYLAEENASHATTTNPNAKVNPKTQPSIHGLEVPFRNFNLALIDNISAEYSFVAEMFVTKTQSLRTSSRRVIEMFEPVFALGHSLTKHLIDSSTDCLSILLCVRLNQHFAFELQRRKVPVADNYINGINMLLWPRFQMVMDLHTESIQRIAGNTTGNIGAILSLSETTNPNTSSPAFSSSSAPHFLTQRFGQFLQGILALSSEAGDDEPVSNSLARLRVEFDALLVKLAKAANGSDARGRERFLWSNYSLIGTIISDTRGRLAEEVKEHYTQLIKNSAGRRNCRCRKLNPIGLGALPNFSALLRASSINYQCTSRRVTEIPLHLLASLQKKEIIGGGIVGLSIARHLSLTRPNTTTILLERHPALGTETTSRNSEVIHAGLYYPPSSLKTRLCIRGKHLLYDLCASPAHNIPHRRTRKWILAQDAEQLDRLQRMHEHAARLGVPTRFLARGEMARREPDGAGGDVALWTAVSQIEKVGAGGGYRIYTRSAGTGREARDSARGGEGEGDEDEAVITAEALINAAGHNACAISNMLLPSDRHVRPAYAKGTYFSYSASSPKPRTLLYPAPKPGLGGLGTHLTLDMTGQVRFGPDVEWVDGPEDLVPRVGRLEEAVREIQEYLPGVRPEAIGLDYCGVRPKLAVKEGEDRGAFRDFVIREEECFEGFVNLLGIESPGLTSALAIGEMVEELLYG</sequence>
<dbReference type="PANTHER" id="PTHR14190:SF7">
    <property type="entry name" value="VACUOLAR PROTEIN SORTING-ASSOCIATED PROTEIN 52 HOMOLOG"/>
    <property type="match status" value="1"/>
</dbReference>
<dbReference type="SUPFAM" id="SSF51905">
    <property type="entry name" value="FAD/NAD(P)-binding domain"/>
    <property type="match status" value="1"/>
</dbReference>
<proteinExistence type="inferred from homology"/>
<dbReference type="PANTHER" id="PTHR14190">
    <property type="entry name" value="SUPPRESSOR OF ACTIN MUTATIONS 2/VACUOLAR PROTEIN SORTING 52"/>
    <property type="match status" value="1"/>
</dbReference>
<evidence type="ECO:0000256" key="1">
    <source>
        <dbReference type="ARBA" id="ARBA00004601"/>
    </source>
</evidence>
<dbReference type="EMBL" id="GG692423">
    <property type="protein sequence ID" value="EER41841.1"/>
    <property type="molecule type" value="Genomic_DNA"/>
</dbReference>
<dbReference type="Proteomes" id="UP000002624">
    <property type="component" value="Unassembled WGS sequence"/>
</dbReference>
<feature type="domain" description="FAD dependent oxidoreductase" evidence="6">
    <location>
        <begin position="712"/>
        <end position="1067"/>
    </location>
</feature>
<dbReference type="HOGENOM" id="CLU_007605_0_0_1"/>
<comment type="similarity">
    <text evidence="2">Belongs to the VPS52 family.</text>
</comment>
<evidence type="ECO:0000313" key="10">
    <source>
        <dbReference type="Proteomes" id="UP000002624"/>
    </source>
</evidence>
<dbReference type="Pfam" id="PF01266">
    <property type="entry name" value="DAO"/>
    <property type="match status" value="1"/>
</dbReference>
<keyword evidence="4" id="KW-0653">Protein transport</keyword>
<dbReference type="AlphaFoldDB" id="C6HE57"/>
<dbReference type="Pfam" id="PF20655">
    <property type="entry name" value="Vps52_C"/>
    <property type="match status" value="1"/>
</dbReference>
<dbReference type="GO" id="GO:0032456">
    <property type="term" value="P:endocytic recycling"/>
    <property type="evidence" value="ECO:0007669"/>
    <property type="project" value="TreeGrafter"/>
</dbReference>
<dbReference type="GO" id="GO:0000938">
    <property type="term" value="C:GARP complex"/>
    <property type="evidence" value="ECO:0007669"/>
    <property type="project" value="TreeGrafter"/>
</dbReference>
<dbReference type="GO" id="GO:0042147">
    <property type="term" value="P:retrograde transport, endosome to Golgi"/>
    <property type="evidence" value="ECO:0007669"/>
    <property type="project" value="TreeGrafter"/>
</dbReference>
<gene>
    <name evidence="9" type="ORF">HCDG_04488</name>
</gene>
<dbReference type="OMA" id="HSSCAIS"/>
<evidence type="ECO:0000256" key="5">
    <source>
        <dbReference type="ARBA" id="ARBA00023034"/>
    </source>
</evidence>
<evidence type="ECO:0000256" key="4">
    <source>
        <dbReference type="ARBA" id="ARBA00022927"/>
    </source>
</evidence>
<evidence type="ECO:0000256" key="2">
    <source>
        <dbReference type="ARBA" id="ARBA00008180"/>
    </source>
</evidence>
<organism evidence="9 10">
    <name type="scientific">Ajellomyces capsulatus (strain H143)</name>
    <name type="common">Darling's disease fungus</name>
    <name type="synonym">Histoplasma capsulatum</name>
    <dbReference type="NCBI Taxonomy" id="544712"/>
    <lineage>
        <taxon>Eukaryota</taxon>
        <taxon>Fungi</taxon>
        <taxon>Dikarya</taxon>
        <taxon>Ascomycota</taxon>
        <taxon>Pezizomycotina</taxon>
        <taxon>Eurotiomycetes</taxon>
        <taxon>Eurotiomycetidae</taxon>
        <taxon>Onygenales</taxon>
        <taxon>Ajellomycetaceae</taxon>
        <taxon>Histoplasma</taxon>
    </lineage>
</organism>
<protein>
    <submittedName>
        <fullName evidence="9">Vps52/Sac2 family protein</fullName>
    </submittedName>
</protein>
<accession>C6HE57</accession>
<evidence type="ECO:0000259" key="7">
    <source>
        <dbReference type="Pfam" id="PF04129"/>
    </source>
</evidence>
<evidence type="ECO:0000256" key="3">
    <source>
        <dbReference type="ARBA" id="ARBA00022448"/>
    </source>
</evidence>
<evidence type="ECO:0000259" key="6">
    <source>
        <dbReference type="Pfam" id="PF01266"/>
    </source>
</evidence>
<dbReference type="Gene3D" id="3.50.50.60">
    <property type="entry name" value="FAD/NAD(P)-binding domain"/>
    <property type="match status" value="1"/>
</dbReference>
<evidence type="ECO:0000259" key="8">
    <source>
        <dbReference type="Pfam" id="PF20655"/>
    </source>
</evidence>
<feature type="domain" description="Vps52 coiled-coil" evidence="7">
    <location>
        <begin position="119"/>
        <end position="290"/>
    </location>
</feature>
<evidence type="ECO:0000313" key="9">
    <source>
        <dbReference type="EMBL" id="EER41841.1"/>
    </source>
</evidence>
<dbReference type="InterPro" id="IPR006076">
    <property type="entry name" value="FAD-dep_OxRdtase"/>
</dbReference>
<dbReference type="GO" id="GO:0006896">
    <property type="term" value="P:Golgi to vacuole transport"/>
    <property type="evidence" value="ECO:0007669"/>
    <property type="project" value="TreeGrafter"/>
</dbReference>
<dbReference type="GO" id="GO:0005829">
    <property type="term" value="C:cytosol"/>
    <property type="evidence" value="ECO:0007669"/>
    <property type="project" value="GOC"/>
</dbReference>
<dbReference type="InterPro" id="IPR007258">
    <property type="entry name" value="Vps52"/>
</dbReference>
<dbReference type="GO" id="GO:0015031">
    <property type="term" value="P:protein transport"/>
    <property type="evidence" value="ECO:0007669"/>
    <property type="project" value="UniProtKB-KW"/>
</dbReference>
<name>C6HE57_AJECH</name>
<dbReference type="Pfam" id="PF04129">
    <property type="entry name" value="Vps52_CC"/>
    <property type="match status" value="1"/>
</dbReference>
<reference evidence="10" key="1">
    <citation type="submission" date="2009-05" db="EMBL/GenBank/DDBJ databases">
        <title>The genome sequence of Ajellomyces capsulatus strain H143.</title>
        <authorList>
            <person name="Champion M."/>
            <person name="Cuomo C.A."/>
            <person name="Ma L.-J."/>
            <person name="Henn M.R."/>
            <person name="Sil A."/>
            <person name="Goldman B."/>
            <person name="Young S.K."/>
            <person name="Kodira C.D."/>
            <person name="Zeng Q."/>
            <person name="Koehrsen M."/>
            <person name="Alvarado L."/>
            <person name="Berlin A.M."/>
            <person name="Borenstein D."/>
            <person name="Chen Z."/>
            <person name="Engels R."/>
            <person name="Freedman E."/>
            <person name="Gellesch M."/>
            <person name="Goldberg J."/>
            <person name="Griggs A."/>
            <person name="Gujja S."/>
            <person name="Heiman D.I."/>
            <person name="Hepburn T.A."/>
            <person name="Howarth C."/>
            <person name="Jen D."/>
            <person name="Larson L."/>
            <person name="Lewis B."/>
            <person name="Mehta T."/>
            <person name="Park D."/>
            <person name="Pearson M."/>
            <person name="Roberts A."/>
            <person name="Saif S."/>
            <person name="Shea T.D."/>
            <person name="Shenoy N."/>
            <person name="Sisk P."/>
            <person name="Stolte C."/>
            <person name="Sykes S."/>
            <person name="Walk T."/>
            <person name="White J."/>
            <person name="Yandava C."/>
            <person name="Klein B."/>
            <person name="McEwen J.G."/>
            <person name="Puccia R."/>
            <person name="Goldman G.H."/>
            <person name="Felipe M.S."/>
            <person name="Nino-Vega G."/>
            <person name="San-Blas G."/>
            <person name="Taylor J.W."/>
            <person name="Mendoza L."/>
            <person name="Galagan J.E."/>
            <person name="Nusbaum C."/>
            <person name="Birren B.W."/>
        </authorList>
    </citation>
    <scope>NUCLEOTIDE SEQUENCE [LARGE SCALE GENOMIC DNA]</scope>
    <source>
        <strain evidence="10">H143</strain>
    </source>
</reference>
<dbReference type="InterPro" id="IPR048319">
    <property type="entry name" value="Vps52_CC"/>
</dbReference>
<dbReference type="InterPro" id="IPR048361">
    <property type="entry name" value="Vps52_C"/>
</dbReference>
<keyword evidence="5" id="KW-0333">Golgi apparatus</keyword>
<dbReference type="InterPro" id="IPR036188">
    <property type="entry name" value="FAD/NAD-bd_sf"/>
</dbReference>
<dbReference type="OrthoDB" id="19482at2759"/>
<comment type="subcellular location">
    <subcellularLocation>
        <location evidence="1">Golgi apparatus</location>
        <location evidence="1">trans-Golgi network</location>
    </subcellularLocation>
</comment>